<dbReference type="Gene3D" id="1.10.540.10">
    <property type="entry name" value="Acyl-CoA dehydrogenase/oxidase, N-terminal domain"/>
    <property type="match status" value="1"/>
</dbReference>
<dbReference type="InterPro" id="IPR009075">
    <property type="entry name" value="AcylCo_DH/oxidase_C"/>
</dbReference>
<dbReference type="RefSeq" id="WP_380920106.1">
    <property type="nucleotide sequence ID" value="NZ_JBHUPE010000004.1"/>
</dbReference>
<keyword evidence="4" id="KW-0274">FAD</keyword>
<organism evidence="7 8">
    <name type="scientific">Sphingobacterium anhuiense</name>
    <dbReference type="NCBI Taxonomy" id="493780"/>
    <lineage>
        <taxon>Bacteria</taxon>
        <taxon>Pseudomonadati</taxon>
        <taxon>Bacteroidota</taxon>
        <taxon>Sphingobacteriia</taxon>
        <taxon>Sphingobacteriales</taxon>
        <taxon>Sphingobacteriaceae</taxon>
        <taxon>Sphingobacterium</taxon>
    </lineage>
</organism>
<dbReference type="InterPro" id="IPR009100">
    <property type="entry name" value="AcylCoA_DH/oxidase_NM_dom_sf"/>
</dbReference>
<protein>
    <submittedName>
        <fullName evidence="7">Acyl-CoA dehydrogenase family protein</fullName>
    </submittedName>
</protein>
<evidence type="ECO:0000256" key="4">
    <source>
        <dbReference type="ARBA" id="ARBA00022827"/>
    </source>
</evidence>
<proteinExistence type="inferred from homology"/>
<keyword evidence="3" id="KW-0285">Flavoprotein</keyword>
<dbReference type="Pfam" id="PF02771">
    <property type="entry name" value="Acyl-CoA_dh_N"/>
    <property type="match status" value="1"/>
</dbReference>
<evidence type="ECO:0000256" key="1">
    <source>
        <dbReference type="ARBA" id="ARBA00001974"/>
    </source>
</evidence>
<name>A0ABW5YV57_9SPHI</name>
<sequence>MNKSKVAKLVMSAKIIGKSSLSEAAETDSVSSFAEQTLVKIKDNELLTACLPVKYGGHNIGLLPGTNLALLEILKYIGKGNLVIGRVLEGHFNAQLLISQFGTEKQKKLFAAEAFKGKLFGVWNTQSELGTFLSKKKNGSYHLNGSKTFATGSDYVTRPIVTAAKKDGSWQMCVVPLDKVNVISDPSWWNPMGMKASRSFKMTFVKAHITKINLLGSAGDYYLQPSFSSGSVRFAAVQLGAAEQLLDETRKYLKALKRVEDPFQNMRLGQMAIEVESGNLWLNGVATKMDHYMQKPSVKEGEYFIIYCNMMRTAIEQICTEVMNLCQKCVGARGLNKPHHFGRIIRDLSTYLRQPAPDAVLADVGKFLLKSHNSSSKI</sequence>
<dbReference type="Gene3D" id="1.20.140.10">
    <property type="entry name" value="Butyryl-CoA Dehydrogenase, subunit A, domain 3"/>
    <property type="match status" value="1"/>
</dbReference>
<dbReference type="PIRSF" id="PIRSF016578">
    <property type="entry name" value="HsaA"/>
    <property type="match status" value="1"/>
</dbReference>
<dbReference type="PANTHER" id="PTHR43884:SF12">
    <property type="entry name" value="ISOVALERYL-COA DEHYDROGENASE, MITOCHONDRIAL-RELATED"/>
    <property type="match status" value="1"/>
</dbReference>
<reference evidence="8" key="1">
    <citation type="journal article" date="2019" name="Int. J. Syst. Evol. Microbiol.">
        <title>The Global Catalogue of Microorganisms (GCM) 10K type strain sequencing project: providing services to taxonomists for standard genome sequencing and annotation.</title>
        <authorList>
            <consortium name="The Broad Institute Genomics Platform"/>
            <consortium name="The Broad Institute Genome Sequencing Center for Infectious Disease"/>
            <person name="Wu L."/>
            <person name="Ma J."/>
        </authorList>
    </citation>
    <scope>NUCLEOTIDE SEQUENCE [LARGE SCALE GENOMIC DNA]</scope>
    <source>
        <strain evidence="8">KCTC 22209</strain>
    </source>
</reference>
<evidence type="ECO:0000259" key="6">
    <source>
        <dbReference type="Pfam" id="PF02771"/>
    </source>
</evidence>
<keyword evidence="8" id="KW-1185">Reference proteome</keyword>
<dbReference type="PANTHER" id="PTHR43884">
    <property type="entry name" value="ACYL-COA DEHYDROGENASE"/>
    <property type="match status" value="1"/>
</dbReference>
<evidence type="ECO:0000256" key="3">
    <source>
        <dbReference type="ARBA" id="ARBA00022630"/>
    </source>
</evidence>
<comment type="cofactor">
    <cofactor evidence="1">
        <name>FAD</name>
        <dbReference type="ChEBI" id="CHEBI:57692"/>
    </cofactor>
</comment>
<dbReference type="InterPro" id="IPR036250">
    <property type="entry name" value="AcylCo_DH-like_C"/>
</dbReference>
<dbReference type="InterPro" id="IPR013786">
    <property type="entry name" value="AcylCoA_DH/ox_N"/>
</dbReference>
<gene>
    <name evidence="7" type="ORF">ACFS6I_10020</name>
</gene>
<dbReference type="Gene3D" id="2.40.110.10">
    <property type="entry name" value="Butyryl-CoA Dehydrogenase, subunit A, domain 2"/>
    <property type="match status" value="1"/>
</dbReference>
<accession>A0ABW5YV57</accession>
<feature type="domain" description="Acyl-CoA dehydrogenase/oxidase N-terminal" evidence="6">
    <location>
        <begin position="22"/>
        <end position="115"/>
    </location>
</feature>
<dbReference type="SUPFAM" id="SSF47203">
    <property type="entry name" value="Acyl-CoA dehydrogenase C-terminal domain-like"/>
    <property type="match status" value="1"/>
</dbReference>
<evidence type="ECO:0000313" key="7">
    <source>
        <dbReference type="EMBL" id="MFD2904261.1"/>
    </source>
</evidence>
<evidence type="ECO:0000259" key="5">
    <source>
        <dbReference type="Pfam" id="PF00441"/>
    </source>
</evidence>
<comment type="similarity">
    <text evidence="2">Belongs to the acyl-CoA dehydrogenase family.</text>
</comment>
<comment type="caution">
    <text evidence="7">The sequence shown here is derived from an EMBL/GenBank/DDBJ whole genome shotgun (WGS) entry which is preliminary data.</text>
</comment>
<dbReference type="Pfam" id="PF00441">
    <property type="entry name" value="Acyl-CoA_dh_1"/>
    <property type="match status" value="1"/>
</dbReference>
<dbReference type="InterPro" id="IPR037069">
    <property type="entry name" value="AcylCoA_DH/ox_N_sf"/>
</dbReference>
<dbReference type="InterPro" id="IPR046373">
    <property type="entry name" value="Acyl-CoA_Oxase/DH_mid-dom_sf"/>
</dbReference>
<evidence type="ECO:0000256" key="2">
    <source>
        <dbReference type="ARBA" id="ARBA00009347"/>
    </source>
</evidence>
<dbReference type="EMBL" id="JBHUPE010000004">
    <property type="protein sequence ID" value="MFD2904261.1"/>
    <property type="molecule type" value="Genomic_DNA"/>
</dbReference>
<feature type="domain" description="Acyl-CoA dehydrogenase/oxidase C-terminal" evidence="5">
    <location>
        <begin position="224"/>
        <end position="349"/>
    </location>
</feature>
<dbReference type="Proteomes" id="UP001597509">
    <property type="component" value="Unassembled WGS sequence"/>
</dbReference>
<dbReference type="SUPFAM" id="SSF56645">
    <property type="entry name" value="Acyl-CoA dehydrogenase NM domain-like"/>
    <property type="match status" value="1"/>
</dbReference>
<evidence type="ECO:0000313" key="8">
    <source>
        <dbReference type="Proteomes" id="UP001597509"/>
    </source>
</evidence>